<sequence length="102" mass="10846">MRFWLLMLGGLLIWAAHFLGLYLLSSAADVARGDAGAWNGAGLIFSLICLMVIAVLCWCCIVSLREKPKDETRAFGLRLAVAGGLLGGIGVVFQTLVLLAPV</sequence>
<evidence type="ECO:0000313" key="5">
    <source>
        <dbReference type="Proteomes" id="UP001272940"/>
    </source>
</evidence>
<dbReference type="EMBL" id="JAMYEC010000001">
    <property type="protein sequence ID" value="MDX2333598.1"/>
    <property type="molecule type" value="Genomic_DNA"/>
</dbReference>
<dbReference type="EMBL" id="CP022048">
    <property type="protein sequence ID" value="ASE38315.1"/>
    <property type="molecule type" value="Genomic_DNA"/>
</dbReference>
<keyword evidence="5" id="KW-1185">Reference proteome</keyword>
<dbReference type="RefSeq" id="WP_066625951.1">
    <property type="nucleotide sequence ID" value="NZ_CP022048.2"/>
</dbReference>
<dbReference type="GeneID" id="34013987"/>
<gene>
    <name evidence="2" type="ORF">CEP68_01650</name>
    <name evidence="3" type="ORF">NJD11_01415</name>
</gene>
<organism evidence="2 4">
    <name type="scientific">Brevundimonas vesicularis</name>
    <name type="common">Pseudomonas vesicularis</name>
    <dbReference type="NCBI Taxonomy" id="41276"/>
    <lineage>
        <taxon>Bacteria</taxon>
        <taxon>Pseudomonadati</taxon>
        <taxon>Pseudomonadota</taxon>
        <taxon>Alphaproteobacteria</taxon>
        <taxon>Caulobacterales</taxon>
        <taxon>Caulobacteraceae</taxon>
        <taxon>Brevundimonas</taxon>
    </lineage>
</organism>
<evidence type="ECO:0000313" key="4">
    <source>
        <dbReference type="Proteomes" id="UP000197050"/>
    </source>
</evidence>
<proteinExistence type="predicted"/>
<accession>A0A1Z3U4Y6</accession>
<evidence type="ECO:0000313" key="2">
    <source>
        <dbReference type="EMBL" id="ASE38315.1"/>
    </source>
</evidence>
<dbReference type="Proteomes" id="UP001272940">
    <property type="component" value="Unassembled WGS sequence"/>
</dbReference>
<keyword evidence="1" id="KW-0812">Transmembrane</keyword>
<dbReference type="AlphaFoldDB" id="A0A1Z3U4Y6"/>
<evidence type="ECO:0000256" key="1">
    <source>
        <dbReference type="SAM" id="Phobius"/>
    </source>
</evidence>
<feature type="transmembrane region" description="Helical" evidence="1">
    <location>
        <begin position="76"/>
        <end position="100"/>
    </location>
</feature>
<name>A0A1Z3U4Y6_BREVE</name>
<keyword evidence="1" id="KW-1133">Transmembrane helix</keyword>
<dbReference type="Proteomes" id="UP000197050">
    <property type="component" value="Chromosome"/>
</dbReference>
<reference evidence="4" key="1">
    <citation type="submission" date="2017-06" db="EMBL/GenBank/DDBJ databases">
        <title>FDA dAtabase for Regulatory Grade micrObial Sequences (FDA-ARGOS): Supporting development and validation of Infectious Disease Dx tests.</title>
        <authorList>
            <person name="Minogue T."/>
            <person name="Wolcott M."/>
            <person name="Wasieloski L."/>
            <person name="Aguilar W."/>
            <person name="Moore D."/>
            <person name="Tallon L."/>
            <person name="Sadzewicz L."/>
            <person name="Sengamalay N."/>
            <person name="Ott S."/>
            <person name="Godinez A."/>
            <person name="Nagaraj S."/>
            <person name="Nadendla S."/>
            <person name="Geyer C."/>
            <person name="Sichtig H."/>
        </authorList>
    </citation>
    <scope>NUCLEOTIDE SEQUENCE [LARGE SCALE GENOMIC DNA]</scope>
    <source>
        <strain evidence="4">FDAARGOS_289</strain>
    </source>
</reference>
<keyword evidence="1" id="KW-0472">Membrane</keyword>
<dbReference type="KEGG" id="bvc:CEP68_01650"/>
<feature type="transmembrane region" description="Helical" evidence="1">
    <location>
        <begin position="43"/>
        <end position="64"/>
    </location>
</feature>
<protein>
    <submittedName>
        <fullName evidence="2">Uncharacterized protein</fullName>
    </submittedName>
</protein>
<reference evidence="3 5" key="4">
    <citation type="journal article" date="2023" name="FEMS Microbes">
        <title>Whole genomes of deep-sea sponge-associated bacteria exhibit high novel natural product potential.</title>
        <authorList>
            <person name="Hesketh-Best P.J."/>
            <person name="January G.G."/>
            <person name="Koch M.J."/>
            <person name="Warburton P.J."/>
            <person name="Howell K.L."/>
            <person name="Upton M."/>
        </authorList>
    </citation>
    <scope>NUCLEOTIDE SEQUENCE [LARGE SCALE GENOMIC DNA]</scope>
    <source>
        <strain evidence="3 5">PC206-O</strain>
    </source>
</reference>
<evidence type="ECO:0000313" key="3">
    <source>
        <dbReference type="EMBL" id="MDX2333598.1"/>
    </source>
</evidence>
<reference evidence="2" key="2">
    <citation type="submission" date="2017-12" db="EMBL/GenBank/DDBJ databases">
        <title>FDA dAtabase for Regulatory Grade micrObial Sequences (FDA-ARGOS): Supporting development and validation of Infectious Disease Dx tests.</title>
        <authorList>
            <person name="Campos J."/>
            <person name="Goldberg B."/>
            <person name="Tallon L."/>
            <person name="Sadzewicz L."/>
            <person name="Sengamalay N."/>
            <person name="Ott S."/>
            <person name="Godinez A."/>
            <person name="Nagaraj S."/>
            <person name="Vavikolanu K."/>
            <person name="Vyas G."/>
            <person name="Nadendla S."/>
            <person name="Aluvathingal J."/>
            <person name="Geyer C."/>
            <person name="Nandy P."/>
            <person name="Hobson J."/>
            <person name="Sichtig H."/>
        </authorList>
    </citation>
    <scope>NUCLEOTIDE SEQUENCE</scope>
    <source>
        <strain evidence="2">FDAARGOS_289</strain>
    </source>
</reference>
<reference evidence="3" key="3">
    <citation type="submission" date="2022-06" db="EMBL/GenBank/DDBJ databases">
        <authorList>
            <person name="Hesketh-Best P.J."/>
            <person name="Koch M.J."/>
        </authorList>
    </citation>
    <scope>NUCLEOTIDE SEQUENCE</scope>
    <source>
        <strain evidence="3">PC206-O</strain>
    </source>
</reference>